<evidence type="ECO:0000256" key="7">
    <source>
        <dbReference type="SAM" id="Phobius"/>
    </source>
</evidence>
<evidence type="ECO:0000256" key="5">
    <source>
        <dbReference type="ARBA" id="ARBA00022989"/>
    </source>
</evidence>
<dbReference type="EMBL" id="JAVDWE010000022">
    <property type="protein sequence ID" value="MDR7097304.1"/>
    <property type="molecule type" value="Genomic_DNA"/>
</dbReference>
<evidence type="ECO:0000313" key="8">
    <source>
        <dbReference type="EMBL" id="MDR7097304.1"/>
    </source>
</evidence>
<proteinExistence type="inferred from homology"/>
<dbReference type="InterPro" id="IPR039428">
    <property type="entry name" value="NUOK/Mnh_C1-like"/>
</dbReference>
<feature type="transmembrane region" description="Helical" evidence="7">
    <location>
        <begin position="6"/>
        <end position="25"/>
    </location>
</feature>
<evidence type="ECO:0000256" key="4">
    <source>
        <dbReference type="ARBA" id="ARBA00022692"/>
    </source>
</evidence>
<dbReference type="PANTHER" id="PTHR34583">
    <property type="entry name" value="ANTIPORTER SUBUNIT MNHC2-RELATED"/>
    <property type="match status" value="1"/>
</dbReference>
<keyword evidence="4 7" id="KW-0812">Transmembrane</keyword>
<keyword evidence="3" id="KW-1003">Cell membrane</keyword>
<keyword evidence="9" id="KW-1185">Reference proteome</keyword>
<comment type="caution">
    <text evidence="8">The sequence shown here is derived from an EMBL/GenBank/DDBJ whole genome shotgun (WGS) entry which is preliminary data.</text>
</comment>
<evidence type="ECO:0000256" key="3">
    <source>
        <dbReference type="ARBA" id="ARBA00022475"/>
    </source>
</evidence>
<dbReference type="InterPro" id="IPR050601">
    <property type="entry name" value="CPA3_antiporter_subunitC"/>
</dbReference>
<dbReference type="PANTHER" id="PTHR34583:SF2">
    <property type="entry name" value="ANTIPORTER SUBUNIT MNHC2-RELATED"/>
    <property type="match status" value="1"/>
</dbReference>
<keyword evidence="6 7" id="KW-0472">Membrane</keyword>
<sequence>MSLALLYGLAGIALVAMGLYAALAARHVLRRLLGLNVLGSGVFMMLVALASRTTDSAARPDPVPHAMVLTGIVVAVSATALALALLRRMHVHEGSPRLPEDRDDASP</sequence>
<comment type="similarity">
    <text evidence="2">Belongs to the CPA3 antiporters (TC 2.A.63) subunit C family.</text>
</comment>
<evidence type="ECO:0000256" key="2">
    <source>
        <dbReference type="ARBA" id="ARBA00010388"/>
    </source>
</evidence>
<reference evidence="8 9" key="1">
    <citation type="submission" date="2023-07" db="EMBL/GenBank/DDBJ databases">
        <title>Sorghum-associated microbial communities from plants grown in Nebraska, USA.</title>
        <authorList>
            <person name="Schachtman D."/>
        </authorList>
    </citation>
    <scope>NUCLEOTIDE SEQUENCE [LARGE SCALE GENOMIC DNA]</scope>
    <source>
        <strain evidence="8 9">BE240</strain>
    </source>
</reference>
<evidence type="ECO:0000256" key="1">
    <source>
        <dbReference type="ARBA" id="ARBA00004651"/>
    </source>
</evidence>
<dbReference type="RefSeq" id="WP_204735624.1">
    <property type="nucleotide sequence ID" value="NZ_JAVDWE010000022.1"/>
</dbReference>
<comment type="subcellular location">
    <subcellularLocation>
        <location evidence="1">Cell membrane</location>
        <topology evidence="1">Multi-pass membrane protein</topology>
    </subcellularLocation>
</comment>
<evidence type="ECO:0000313" key="9">
    <source>
        <dbReference type="Proteomes" id="UP001265550"/>
    </source>
</evidence>
<dbReference type="Gene3D" id="1.10.287.3510">
    <property type="match status" value="1"/>
</dbReference>
<dbReference type="Pfam" id="PF00420">
    <property type="entry name" value="Oxidored_q2"/>
    <property type="match status" value="1"/>
</dbReference>
<feature type="transmembrane region" description="Helical" evidence="7">
    <location>
        <begin position="63"/>
        <end position="86"/>
    </location>
</feature>
<name>A0ABU1VII9_9BURK</name>
<protein>
    <submittedName>
        <fullName evidence="8">Multicomponent Na+:H+ antiporter subunit C</fullName>
    </submittedName>
</protein>
<feature type="transmembrane region" description="Helical" evidence="7">
    <location>
        <begin position="32"/>
        <end position="51"/>
    </location>
</feature>
<gene>
    <name evidence="8" type="ORF">J2X09_005078</name>
</gene>
<dbReference type="Proteomes" id="UP001265550">
    <property type="component" value="Unassembled WGS sequence"/>
</dbReference>
<organism evidence="8 9">
    <name type="scientific">Hydrogenophaga laconesensis</name>
    <dbReference type="NCBI Taxonomy" id="1805971"/>
    <lineage>
        <taxon>Bacteria</taxon>
        <taxon>Pseudomonadati</taxon>
        <taxon>Pseudomonadota</taxon>
        <taxon>Betaproteobacteria</taxon>
        <taxon>Burkholderiales</taxon>
        <taxon>Comamonadaceae</taxon>
        <taxon>Hydrogenophaga</taxon>
    </lineage>
</organism>
<evidence type="ECO:0000256" key="6">
    <source>
        <dbReference type="ARBA" id="ARBA00023136"/>
    </source>
</evidence>
<keyword evidence="5 7" id="KW-1133">Transmembrane helix</keyword>
<accession>A0ABU1VII9</accession>